<gene>
    <name evidence="3" type="ORF">GCM10010909_03950</name>
</gene>
<dbReference type="InterPro" id="IPR013216">
    <property type="entry name" value="Methyltransf_11"/>
</dbReference>
<accession>A0ABQ6A252</accession>
<feature type="domain" description="Methyltransferase type 11" evidence="2">
    <location>
        <begin position="69"/>
        <end position="165"/>
    </location>
</feature>
<dbReference type="PANTHER" id="PTHR44068">
    <property type="entry name" value="ZGC:194242"/>
    <property type="match status" value="1"/>
</dbReference>
<evidence type="ECO:0000313" key="4">
    <source>
        <dbReference type="Proteomes" id="UP001156641"/>
    </source>
</evidence>
<dbReference type="InterPro" id="IPR050447">
    <property type="entry name" value="Erg6_SMT_methyltransf"/>
</dbReference>
<dbReference type="Pfam" id="PF08241">
    <property type="entry name" value="Methyltransf_11"/>
    <property type="match status" value="1"/>
</dbReference>
<dbReference type="GO" id="GO:0008168">
    <property type="term" value="F:methyltransferase activity"/>
    <property type="evidence" value="ECO:0007669"/>
    <property type="project" value="UniProtKB-KW"/>
</dbReference>
<name>A0ABQ6A252_9PROT</name>
<keyword evidence="1" id="KW-0808">Transferase</keyword>
<dbReference type="SUPFAM" id="SSF53335">
    <property type="entry name" value="S-adenosyl-L-methionine-dependent methyltransferases"/>
    <property type="match status" value="1"/>
</dbReference>
<dbReference type="RefSeq" id="WP_284256233.1">
    <property type="nucleotide sequence ID" value="NZ_BSOS01000006.1"/>
</dbReference>
<comment type="caution">
    <text evidence="3">The sequence shown here is derived from an EMBL/GenBank/DDBJ whole genome shotgun (WGS) entry which is preliminary data.</text>
</comment>
<dbReference type="PANTHER" id="PTHR44068:SF11">
    <property type="entry name" value="GERANYL DIPHOSPHATE 2-C-METHYLTRANSFERASE"/>
    <property type="match status" value="1"/>
</dbReference>
<organism evidence="3 4">
    <name type="scientific">Acidocella aquatica</name>
    <dbReference type="NCBI Taxonomy" id="1922313"/>
    <lineage>
        <taxon>Bacteria</taxon>
        <taxon>Pseudomonadati</taxon>
        <taxon>Pseudomonadota</taxon>
        <taxon>Alphaproteobacteria</taxon>
        <taxon>Acetobacterales</taxon>
        <taxon>Acidocellaceae</taxon>
        <taxon>Acidocella</taxon>
    </lineage>
</organism>
<proteinExistence type="predicted"/>
<dbReference type="CDD" id="cd02440">
    <property type="entry name" value="AdoMet_MTases"/>
    <property type="match status" value="1"/>
</dbReference>
<dbReference type="Gene3D" id="3.40.50.150">
    <property type="entry name" value="Vaccinia Virus protein VP39"/>
    <property type="match status" value="1"/>
</dbReference>
<protein>
    <submittedName>
        <fullName evidence="3">SAM-dependent methyltransferase</fullName>
    </submittedName>
</protein>
<evidence type="ECO:0000256" key="1">
    <source>
        <dbReference type="ARBA" id="ARBA00022679"/>
    </source>
</evidence>
<dbReference type="Proteomes" id="UP001156641">
    <property type="component" value="Unassembled WGS sequence"/>
</dbReference>
<evidence type="ECO:0000313" key="3">
    <source>
        <dbReference type="EMBL" id="GLR65717.1"/>
    </source>
</evidence>
<reference evidence="4" key="1">
    <citation type="journal article" date="2019" name="Int. J. Syst. Evol. Microbiol.">
        <title>The Global Catalogue of Microorganisms (GCM) 10K type strain sequencing project: providing services to taxonomists for standard genome sequencing and annotation.</title>
        <authorList>
            <consortium name="The Broad Institute Genomics Platform"/>
            <consortium name="The Broad Institute Genome Sequencing Center for Infectious Disease"/>
            <person name="Wu L."/>
            <person name="Ma J."/>
        </authorList>
    </citation>
    <scope>NUCLEOTIDE SEQUENCE [LARGE SCALE GENOMIC DNA]</scope>
    <source>
        <strain evidence="4">NBRC 112502</strain>
    </source>
</reference>
<evidence type="ECO:0000259" key="2">
    <source>
        <dbReference type="Pfam" id="PF08241"/>
    </source>
</evidence>
<sequence>MTLEQTVARHYAHGSLERDIFDALAATGKNLSHLVPADLSPIDEFHIGGRQATVDFAAELGFKPGMLLLDIGAGLGGASRYFAHEQRCRVTGIDITEDYVRAAKTLARHVGLESEVAYLHGSALDLPFESGSFDGAYMLHAGMNIREKSRLFEQVRRVLKPGGLFGIYDVMREDISAELNFPLPWAATPEASFVETTATYRHLLEGAGFVVRKERNRRAFAIAFFQQMRARMAQSEGPPRLGLHQLMGGTAPQKIANMIDNLERNLIAPVELISAAV</sequence>
<dbReference type="InterPro" id="IPR029063">
    <property type="entry name" value="SAM-dependent_MTases_sf"/>
</dbReference>
<keyword evidence="3" id="KW-0489">Methyltransferase</keyword>
<keyword evidence="4" id="KW-1185">Reference proteome</keyword>
<dbReference type="EMBL" id="BSOS01000006">
    <property type="protein sequence ID" value="GLR65717.1"/>
    <property type="molecule type" value="Genomic_DNA"/>
</dbReference>
<dbReference type="GO" id="GO:0032259">
    <property type="term" value="P:methylation"/>
    <property type="evidence" value="ECO:0007669"/>
    <property type="project" value="UniProtKB-KW"/>
</dbReference>